<evidence type="ECO:0000259" key="1">
    <source>
        <dbReference type="Pfam" id="PF03781"/>
    </source>
</evidence>
<evidence type="ECO:0000313" key="3">
    <source>
        <dbReference type="Proteomes" id="UP001201217"/>
    </source>
</evidence>
<dbReference type="EMBL" id="JAKGTI010000005">
    <property type="protein sequence ID" value="MCF4099958.1"/>
    <property type="molecule type" value="Genomic_DNA"/>
</dbReference>
<organism evidence="2 3">
    <name type="scientific">Maritalea mediterranea</name>
    <dbReference type="NCBI Taxonomy" id="2909667"/>
    <lineage>
        <taxon>Bacteria</taxon>
        <taxon>Pseudomonadati</taxon>
        <taxon>Pseudomonadota</taxon>
        <taxon>Alphaproteobacteria</taxon>
        <taxon>Hyphomicrobiales</taxon>
        <taxon>Devosiaceae</taxon>
        <taxon>Maritalea</taxon>
    </lineage>
</organism>
<name>A0ABS9EB18_9HYPH</name>
<evidence type="ECO:0000313" key="2">
    <source>
        <dbReference type="EMBL" id="MCF4099958.1"/>
    </source>
</evidence>
<dbReference type="Gene3D" id="3.90.1580.10">
    <property type="entry name" value="paralog of FGE (formylglycine-generating enzyme)"/>
    <property type="match status" value="1"/>
</dbReference>
<reference evidence="2 3" key="1">
    <citation type="submission" date="2022-01" db="EMBL/GenBank/DDBJ databases">
        <title>Maritalea mediterranea sp. nov., isolated from marine plastic residues from the Malva-rosa beach (Valencia, Spain).</title>
        <authorList>
            <person name="Vidal-Verdu A."/>
            <person name="Molina-Menor E."/>
            <person name="Pascual J."/>
            <person name="Pereto J."/>
            <person name="Porcar M."/>
        </authorList>
    </citation>
    <scope>NUCLEOTIDE SEQUENCE [LARGE SCALE GENOMIC DNA]</scope>
    <source>
        <strain evidence="2 3">P4.10X</strain>
    </source>
</reference>
<feature type="domain" description="Sulfatase-modifying factor enzyme-like" evidence="1">
    <location>
        <begin position="52"/>
        <end position="288"/>
    </location>
</feature>
<protein>
    <submittedName>
        <fullName evidence="2">Formylglycine-generating enzyme family protein</fullName>
    </submittedName>
</protein>
<proteinExistence type="predicted"/>
<dbReference type="InterPro" id="IPR042095">
    <property type="entry name" value="SUMF_sf"/>
</dbReference>
<gene>
    <name evidence="2" type="ORF">L1I42_15785</name>
</gene>
<sequence length="306" mass="33132">MTAEQLKNTGSVALPLALLAGASLWLLSNLTAPQETTSPAGGGIAADATIEAPELVTIPPRSFEYRDPARYIENELPQVSPLVHARVETELKVAKNLVTNKEYRACVVDGHCAPAITIKSPIDNHPVVGINYEMAASYAEWLSAKTGENWRLPSALEWAQFAGEKYEDPDKDIQSDPSNPAVAWLSEYRSKSKSESDAPRQSLRPAGLFGPNNFGVNDVAANVWVWTSTCYERINMDATGSQSRATSCGARVVEGEHRTYLSVFISNPQGGGCTVGDPPDHLGIRLVKGAEQPSLWSLLGRLWPFG</sequence>
<comment type="caution">
    <text evidence="2">The sequence shown here is derived from an EMBL/GenBank/DDBJ whole genome shotgun (WGS) entry which is preliminary data.</text>
</comment>
<dbReference type="InterPro" id="IPR016187">
    <property type="entry name" value="CTDL_fold"/>
</dbReference>
<accession>A0ABS9EB18</accession>
<dbReference type="PANTHER" id="PTHR23150">
    <property type="entry name" value="SULFATASE MODIFYING FACTOR 1, 2"/>
    <property type="match status" value="1"/>
</dbReference>
<dbReference type="RefSeq" id="WP_236115708.1">
    <property type="nucleotide sequence ID" value="NZ_JAKGTI010000005.1"/>
</dbReference>
<dbReference type="Pfam" id="PF03781">
    <property type="entry name" value="FGE-sulfatase"/>
    <property type="match status" value="1"/>
</dbReference>
<dbReference type="InterPro" id="IPR051043">
    <property type="entry name" value="Sulfatase_Mod_Factor_Kinase"/>
</dbReference>
<dbReference type="Proteomes" id="UP001201217">
    <property type="component" value="Unassembled WGS sequence"/>
</dbReference>
<dbReference type="InterPro" id="IPR005532">
    <property type="entry name" value="SUMF_dom"/>
</dbReference>
<dbReference type="SUPFAM" id="SSF56436">
    <property type="entry name" value="C-type lectin-like"/>
    <property type="match status" value="1"/>
</dbReference>
<dbReference type="PANTHER" id="PTHR23150:SF19">
    <property type="entry name" value="FORMYLGLYCINE-GENERATING ENZYME"/>
    <property type="match status" value="1"/>
</dbReference>
<keyword evidence="3" id="KW-1185">Reference proteome</keyword>